<dbReference type="Pfam" id="PF05794">
    <property type="entry name" value="Tcp11"/>
    <property type="match status" value="1"/>
</dbReference>
<feature type="region of interest" description="Disordered" evidence="3">
    <location>
        <begin position="102"/>
        <end position="163"/>
    </location>
</feature>
<accession>A0A0K3C8E4</accession>
<evidence type="ECO:0000313" key="6">
    <source>
        <dbReference type="Proteomes" id="UP000199069"/>
    </source>
</evidence>
<reference evidence="5 7" key="2">
    <citation type="journal article" date="2018" name="Elife">
        <title>Functional genomics of lipid metabolism in the oleaginous yeast Rhodosporidium toruloides.</title>
        <authorList>
            <person name="Coradetti S.T."/>
            <person name="Pinel D."/>
            <person name="Geiselman G."/>
            <person name="Ito M."/>
            <person name="Mondo S."/>
            <person name="Reilly M.C."/>
            <person name="Cheng Y.F."/>
            <person name="Bauer S."/>
            <person name="Grigoriev I."/>
            <person name="Gladden J.M."/>
            <person name="Simmons B.A."/>
            <person name="Brem R."/>
            <person name="Arkin A.P."/>
            <person name="Skerker J.M."/>
        </authorList>
    </citation>
    <scope>NUCLEOTIDE SEQUENCE [LARGE SCALE GENOMIC DNA]</scope>
    <source>
        <strain evidence="5 7">NBRC 0880</strain>
    </source>
</reference>
<keyword evidence="2" id="KW-0175">Coiled coil</keyword>
<organism evidence="4 6">
    <name type="scientific">Rhodotorula toruloides</name>
    <name type="common">Yeast</name>
    <name type="synonym">Rhodosporidium toruloides</name>
    <dbReference type="NCBI Taxonomy" id="5286"/>
    <lineage>
        <taxon>Eukaryota</taxon>
        <taxon>Fungi</taxon>
        <taxon>Dikarya</taxon>
        <taxon>Basidiomycota</taxon>
        <taxon>Pucciniomycotina</taxon>
        <taxon>Microbotryomycetes</taxon>
        <taxon>Sporidiobolales</taxon>
        <taxon>Sporidiobolaceae</taxon>
        <taxon>Rhodotorula</taxon>
    </lineage>
</organism>
<dbReference type="InterPro" id="IPR008862">
    <property type="entry name" value="Tcp11"/>
</dbReference>
<evidence type="ECO:0000256" key="1">
    <source>
        <dbReference type="ARBA" id="ARBA00010954"/>
    </source>
</evidence>
<sequence>MSAFAVHLDRLLVQLRDLPSSSPPRLAHLTIRLERAYADLRAVGTPAPAELFIRIRSRLQELGEGLREARSAGVEAGGAVSWEQLDADTREVERDLVGLLERSAGTASTGGGHSRTPSADLPRRIPAPPQLPTSTPVHPPSHAAAPPRTSNATDPPATSPVRPVSPSIFNPAFLSYHLCIEASALIPEERSMGGMLREILFAPSDAPDALDRLRGRVAEQFKRAYFEPFEATLSSDTSTAAEKAKAWDGLWHDVKDAALPLAEMYLEVKEGEDSAKRFRQEAEAPLALAGQDGFDASAALARLESIVGVLKRYSVPRGEMVSAILDNIISAKSSSNPSRNLVDLVRQLLELVNKLEEDLRASHNRLMQNKSFLSDADIERVAQEQMRSKAHAEERRVISEVFGGTAGVVAVTRVWLSQEVGPDGPLGESTVLPKDLVANSLVEMLFKDQAVDFHNEQNCPPPIFFIPLFALVYLQNQFQALIVLACLATLVGSTPAPSCTSSISAPDNLTPFVERLWTILQSEIGPTALRRTPMAGDPSSNAPPSATRIANLADEVISHRRTMLVASGATLSSEEEARLRAGVERILRYEDPVYKLLKGRLKASVEAALVDFATQVPGGEAGAAGSSSAPSGLRTGRSSQNPPAPFAALRDVLSKLSPGPPPRTLQLQPAKGFERPAFLREKVEEVVRTRLIANVWEWMEESWSDVLS</sequence>
<comment type="similarity">
    <text evidence="1">Belongs to the TCP11 family.</text>
</comment>
<protein>
    <submittedName>
        <fullName evidence="4">FGENESH: predicted gene_1.738 protein</fullName>
    </submittedName>
</protein>
<dbReference type="EMBL" id="LCTV02000001">
    <property type="protein sequence ID" value="PRQ78126.1"/>
    <property type="molecule type" value="Genomic_DNA"/>
</dbReference>
<reference evidence="4 6" key="1">
    <citation type="submission" date="2015-07" db="EMBL/GenBank/DDBJ databases">
        <authorList>
            <person name="Cajimat M.N.B."/>
            <person name="Milazzo M.L."/>
            <person name="Fulhorst C.F."/>
        </authorList>
    </citation>
    <scope>NUCLEOTIDE SEQUENCE [LARGE SCALE GENOMIC DNA]</scope>
    <source>
        <strain evidence="4">Single colony</strain>
    </source>
</reference>
<feature type="compositionally biased region" description="Low complexity" evidence="3">
    <location>
        <begin position="623"/>
        <end position="632"/>
    </location>
</feature>
<dbReference type="AlphaFoldDB" id="A0A0K3C8E4"/>
<feature type="coiled-coil region" evidence="2">
    <location>
        <begin position="338"/>
        <end position="365"/>
    </location>
</feature>
<evidence type="ECO:0000256" key="3">
    <source>
        <dbReference type="SAM" id="MobiDB-lite"/>
    </source>
</evidence>
<dbReference type="EMBL" id="CWKI01000001">
    <property type="protein sequence ID" value="CTR04877.1"/>
    <property type="molecule type" value="Genomic_DNA"/>
</dbReference>
<dbReference type="Proteomes" id="UP000239560">
    <property type="component" value="Unassembled WGS sequence"/>
</dbReference>
<dbReference type="Proteomes" id="UP000199069">
    <property type="component" value="Unassembled WGS sequence"/>
</dbReference>
<feature type="region of interest" description="Disordered" evidence="3">
    <location>
        <begin position="619"/>
        <end position="641"/>
    </location>
</feature>
<name>A0A0K3C8E4_RHOTO</name>
<gene>
    <name evidence="4" type="primary">FGENESH: predicted gene_1.738</name>
    <name evidence="5" type="ORF">AAT19DRAFT_9194</name>
    <name evidence="4" type="ORF">BN2166_0007380</name>
</gene>
<evidence type="ECO:0000313" key="4">
    <source>
        <dbReference type="EMBL" id="CTR04877.1"/>
    </source>
</evidence>
<evidence type="ECO:0000256" key="2">
    <source>
        <dbReference type="SAM" id="Coils"/>
    </source>
</evidence>
<evidence type="ECO:0000313" key="5">
    <source>
        <dbReference type="EMBL" id="PRQ78126.1"/>
    </source>
</evidence>
<keyword evidence="6" id="KW-1185">Reference proteome</keyword>
<dbReference type="OMA" id="MNTHEAD"/>
<evidence type="ECO:0000313" key="7">
    <source>
        <dbReference type="Proteomes" id="UP000239560"/>
    </source>
</evidence>
<dbReference type="OrthoDB" id="276323at2759"/>
<proteinExistence type="inferred from homology"/>